<organism evidence="1 2">
    <name type="scientific">Senna tora</name>
    <dbReference type="NCBI Taxonomy" id="362788"/>
    <lineage>
        <taxon>Eukaryota</taxon>
        <taxon>Viridiplantae</taxon>
        <taxon>Streptophyta</taxon>
        <taxon>Embryophyta</taxon>
        <taxon>Tracheophyta</taxon>
        <taxon>Spermatophyta</taxon>
        <taxon>Magnoliopsida</taxon>
        <taxon>eudicotyledons</taxon>
        <taxon>Gunneridae</taxon>
        <taxon>Pentapetalae</taxon>
        <taxon>rosids</taxon>
        <taxon>fabids</taxon>
        <taxon>Fabales</taxon>
        <taxon>Fabaceae</taxon>
        <taxon>Caesalpinioideae</taxon>
        <taxon>Cassia clade</taxon>
        <taxon>Senna</taxon>
    </lineage>
</organism>
<dbReference type="Proteomes" id="UP000634136">
    <property type="component" value="Unassembled WGS sequence"/>
</dbReference>
<comment type="caution">
    <text evidence="1">The sequence shown here is derived from an EMBL/GenBank/DDBJ whole genome shotgun (WGS) entry which is preliminary data.</text>
</comment>
<sequence>MQLLEKMVRNEKDTTEIGCNFPAIRAATINIVKTALQLFSDMYPVSKGPIAAPTEPVPSMIAVTVARAREFPFSELCVPRSAETAKKRAGIAQYMKLAAVMALASNLSEMCPARIPPRTPPTSNKVDSVPAVSLDGYFPSIAAGE</sequence>
<proteinExistence type="predicted"/>
<evidence type="ECO:0000313" key="2">
    <source>
        <dbReference type="Proteomes" id="UP000634136"/>
    </source>
</evidence>
<accession>A0A834X2B4</accession>
<dbReference type="AlphaFoldDB" id="A0A834X2B4"/>
<gene>
    <name evidence="1" type="ORF">G2W53_011194</name>
</gene>
<name>A0A834X2B4_9FABA</name>
<dbReference type="OrthoDB" id="10590118at2759"/>
<reference evidence="1" key="1">
    <citation type="submission" date="2020-09" db="EMBL/GenBank/DDBJ databases">
        <title>Genome-Enabled Discovery of Anthraquinone Biosynthesis in Senna tora.</title>
        <authorList>
            <person name="Kang S.-H."/>
            <person name="Pandey R.P."/>
            <person name="Lee C.-M."/>
            <person name="Sim J.-S."/>
            <person name="Jeong J.-T."/>
            <person name="Choi B.-S."/>
            <person name="Jung M."/>
            <person name="Ginzburg D."/>
            <person name="Zhao K."/>
            <person name="Won S.Y."/>
            <person name="Oh T.-J."/>
            <person name="Yu Y."/>
            <person name="Kim N.-H."/>
            <person name="Lee O.R."/>
            <person name="Lee T.-H."/>
            <person name="Bashyal P."/>
            <person name="Kim T.-S."/>
            <person name="Lee W.-H."/>
            <person name="Kawkins C."/>
            <person name="Kim C.-K."/>
            <person name="Kim J.S."/>
            <person name="Ahn B.O."/>
            <person name="Rhee S.Y."/>
            <person name="Sohng J.K."/>
        </authorList>
    </citation>
    <scope>NUCLEOTIDE SEQUENCE</scope>
    <source>
        <tissue evidence="1">Leaf</tissue>
    </source>
</reference>
<keyword evidence="2" id="KW-1185">Reference proteome</keyword>
<protein>
    <submittedName>
        <fullName evidence="1">Putative glycerol-3-phosphate transporter 1</fullName>
    </submittedName>
</protein>
<dbReference type="EMBL" id="JAAIUW010000004">
    <property type="protein sequence ID" value="KAF7836335.1"/>
    <property type="molecule type" value="Genomic_DNA"/>
</dbReference>
<evidence type="ECO:0000313" key="1">
    <source>
        <dbReference type="EMBL" id="KAF7836335.1"/>
    </source>
</evidence>